<dbReference type="Proteomes" id="UP000321058">
    <property type="component" value="Unassembled WGS sequence"/>
</dbReference>
<dbReference type="InterPro" id="IPR005117">
    <property type="entry name" value="NiRdtase/SiRdtase_haem-b_fer"/>
</dbReference>
<evidence type="ECO:0000256" key="5">
    <source>
        <dbReference type="ARBA" id="ARBA00023004"/>
    </source>
</evidence>
<evidence type="ECO:0000256" key="1">
    <source>
        <dbReference type="ARBA" id="ARBA00022485"/>
    </source>
</evidence>
<gene>
    <name evidence="9" type="ORF">RSO01_16460</name>
</gene>
<keyword evidence="4" id="KW-0560">Oxidoreductase</keyword>
<dbReference type="PANTHER" id="PTHR32439">
    <property type="entry name" value="FERREDOXIN--NITRITE REDUCTASE, CHLOROPLASTIC"/>
    <property type="match status" value="1"/>
</dbReference>
<keyword evidence="10" id="KW-1185">Reference proteome</keyword>
<keyword evidence="1" id="KW-0004">4Fe-4S</keyword>
<feature type="domain" description="Nitrite/Sulfite reductase ferredoxin-like" evidence="8">
    <location>
        <begin position="244"/>
        <end position="285"/>
    </location>
</feature>
<dbReference type="PANTHER" id="PTHR32439:SF9">
    <property type="entry name" value="BLR3264 PROTEIN"/>
    <property type="match status" value="1"/>
</dbReference>
<name>A0A512N666_9HYPH</name>
<dbReference type="SUPFAM" id="SSF55124">
    <property type="entry name" value="Nitrite/Sulfite reductase N-terminal domain-like"/>
    <property type="match status" value="2"/>
</dbReference>
<feature type="domain" description="Nitrite/Sulfite reductase ferredoxin-like" evidence="8">
    <location>
        <begin position="17"/>
        <end position="82"/>
    </location>
</feature>
<evidence type="ECO:0000256" key="6">
    <source>
        <dbReference type="ARBA" id="ARBA00023014"/>
    </source>
</evidence>
<evidence type="ECO:0000313" key="10">
    <source>
        <dbReference type="Proteomes" id="UP000321058"/>
    </source>
</evidence>
<dbReference type="EMBL" id="BKAJ01000031">
    <property type="protein sequence ID" value="GEP54480.1"/>
    <property type="molecule type" value="Genomic_DNA"/>
</dbReference>
<keyword evidence="2" id="KW-0349">Heme</keyword>
<dbReference type="GO" id="GO:0016491">
    <property type="term" value="F:oxidoreductase activity"/>
    <property type="evidence" value="ECO:0007669"/>
    <property type="project" value="UniProtKB-KW"/>
</dbReference>
<dbReference type="Gene3D" id="3.90.480.10">
    <property type="entry name" value="Sulfite Reductase Hemoprotein,Domain 2"/>
    <property type="match status" value="1"/>
</dbReference>
<dbReference type="AlphaFoldDB" id="A0A512N666"/>
<evidence type="ECO:0000259" key="7">
    <source>
        <dbReference type="Pfam" id="PF01077"/>
    </source>
</evidence>
<sequence>MNAVTDVKGWCPGILRPMASGDGLIVRVRPRCGAFSLETATALADLAERLGNGHIDLTRRANLQIRGLTDDRLTELQIELAKLGLLDPDAATEAVRNVMVAPLAGLDHSQRINVRPIALAIDDALTSDKRLHALPGKFGMLVDGGGAVSIASERSDICLAAVGETLAFGLDTAKGTEWLGTLPPARAAEAAIAAAHAFLAVATRGRMRGLSEAAFAQVQAAVGLSPMAVLPAAGGRRLGLLDGAVGIAAPFGRLEAGQLRQLVKLAAEAGAADLRLSPWRAVYFSVREEAGVFLLEEARDAGLIVEENDPVLQVEACPGAPDCKSSSVDARGDARRLATIAAVRGWQGSIHVSGCAKGCARSLPSDLVLAGKAGAYRLIRNATTRGPVERIISVEEFETLFGERRND</sequence>
<keyword evidence="3" id="KW-0479">Metal-binding</keyword>
<dbReference type="InterPro" id="IPR036136">
    <property type="entry name" value="Nit/Sulf_reduc_fer-like_dom_sf"/>
</dbReference>
<dbReference type="RefSeq" id="WP_147148068.1">
    <property type="nucleotide sequence ID" value="NZ_BKAJ01000031.1"/>
</dbReference>
<dbReference type="GO" id="GO:0020037">
    <property type="term" value="F:heme binding"/>
    <property type="evidence" value="ECO:0007669"/>
    <property type="project" value="InterPro"/>
</dbReference>
<protein>
    <submittedName>
        <fullName evidence="9">Precorrin-3B synthase</fullName>
    </submittedName>
</protein>
<keyword evidence="6" id="KW-0411">Iron-sulfur</keyword>
<accession>A0A512N666</accession>
<reference evidence="9 10" key="1">
    <citation type="submission" date="2019-07" db="EMBL/GenBank/DDBJ databases">
        <title>Whole genome shotgun sequence of Reyranella soli NBRC 108950.</title>
        <authorList>
            <person name="Hosoyama A."/>
            <person name="Uohara A."/>
            <person name="Ohji S."/>
            <person name="Ichikawa N."/>
        </authorList>
    </citation>
    <scope>NUCLEOTIDE SEQUENCE [LARGE SCALE GENOMIC DNA]</scope>
    <source>
        <strain evidence="9 10">NBRC 108950</strain>
    </source>
</reference>
<dbReference type="OrthoDB" id="7459360at2"/>
<dbReference type="Pfam" id="PF03460">
    <property type="entry name" value="NIR_SIR_ferr"/>
    <property type="match status" value="2"/>
</dbReference>
<dbReference type="Pfam" id="PF01077">
    <property type="entry name" value="NIR_SIR"/>
    <property type="match status" value="1"/>
</dbReference>
<dbReference type="InterPro" id="IPR051329">
    <property type="entry name" value="NIR_SIR_4Fe-4S"/>
</dbReference>
<dbReference type="GO" id="GO:0046872">
    <property type="term" value="F:metal ion binding"/>
    <property type="evidence" value="ECO:0007669"/>
    <property type="project" value="UniProtKB-KW"/>
</dbReference>
<evidence type="ECO:0000259" key="8">
    <source>
        <dbReference type="Pfam" id="PF03460"/>
    </source>
</evidence>
<comment type="caution">
    <text evidence="9">The sequence shown here is derived from an EMBL/GenBank/DDBJ whole genome shotgun (WGS) entry which is preliminary data.</text>
</comment>
<evidence type="ECO:0000256" key="3">
    <source>
        <dbReference type="ARBA" id="ARBA00022723"/>
    </source>
</evidence>
<dbReference type="Gene3D" id="3.90.480.20">
    <property type="match status" value="1"/>
</dbReference>
<dbReference type="Gene3D" id="3.30.413.10">
    <property type="entry name" value="Sulfite Reductase Hemoprotein, domain 1"/>
    <property type="match status" value="2"/>
</dbReference>
<dbReference type="SUPFAM" id="SSF56014">
    <property type="entry name" value="Nitrite and sulphite reductase 4Fe-4S domain-like"/>
    <property type="match status" value="2"/>
</dbReference>
<evidence type="ECO:0000256" key="2">
    <source>
        <dbReference type="ARBA" id="ARBA00022617"/>
    </source>
</evidence>
<organism evidence="9 10">
    <name type="scientific">Reyranella soli</name>
    <dbReference type="NCBI Taxonomy" id="1230389"/>
    <lineage>
        <taxon>Bacteria</taxon>
        <taxon>Pseudomonadati</taxon>
        <taxon>Pseudomonadota</taxon>
        <taxon>Alphaproteobacteria</taxon>
        <taxon>Hyphomicrobiales</taxon>
        <taxon>Reyranellaceae</taxon>
        <taxon>Reyranella</taxon>
    </lineage>
</organism>
<dbReference type="NCBIfam" id="TIGR02435">
    <property type="entry name" value="CobG"/>
    <property type="match status" value="1"/>
</dbReference>
<feature type="domain" description="Nitrite/sulphite reductase 4Fe-4S" evidence="7">
    <location>
        <begin position="94"/>
        <end position="164"/>
    </location>
</feature>
<evidence type="ECO:0000313" key="9">
    <source>
        <dbReference type="EMBL" id="GEP54480.1"/>
    </source>
</evidence>
<proteinExistence type="predicted"/>
<keyword evidence="5" id="KW-0408">Iron</keyword>
<dbReference type="InterPro" id="IPR012798">
    <property type="entry name" value="Cbl_synth_CobG-like"/>
</dbReference>
<evidence type="ECO:0000256" key="4">
    <source>
        <dbReference type="ARBA" id="ARBA00023002"/>
    </source>
</evidence>
<dbReference type="InterPro" id="IPR006067">
    <property type="entry name" value="NO2/SO3_Rdtase_4Fe4S_dom"/>
</dbReference>
<dbReference type="InterPro" id="IPR045854">
    <property type="entry name" value="NO2/SO3_Rdtase_4Fe4S_sf"/>
</dbReference>
<dbReference type="GO" id="GO:0051539">
    <property type="term" value="F:4 iron, 4 sulfur cluster binding"/>
    <property type="evidence" value="ECO:0007669"/>
    <property type="project" value="UniProtKB-KW"/>
</dbReference>